<dbReference type="PANTHER" id="PTHR24134">
    <property type="entry name" value="ANKYRIN REPEAT-CONTAINING PROTEIN DDB_G0279043"/>
    <property type="match status" value="1"/>
</dbReference>
<reference evidence="5 6" key="1">
    <citation type="submission" date="2019-01" db="EMBL/GenBank/DDBJ databases">
        <title>Intercellular communication is required for trap formation in the nematode-trapping fungus Duddingtonia flagrans.</title>
        <authorList>
            <person name="Youssar L."/>
            <person name="Wernet V."/>
            <person name="Hensel N."/>
            <person name="Hildebrandt H.-G."/>
            <person name="Fischer R."/>
        </authorList>
    </citation>
    <scope>NUCLEOTIDE SEQUENCE [LARGE SCALE GENOMIC DNA]</scope>
    <source>
        <strain evidence="5 6">CBS H-5679</strain>
    </source>
</reference>
<keyword evidence="1" id="KW-0677">Repeat</keyword>
<evidence type="ECO:0000313" key="5">
    <source>
        <dbReference type="EMBL" id="RVD81613.1"/>
    </source>
</evidence>
<comment type="caution">
    <text evidence="5">The sequence shown here is derived from an EMBL/GenBank/DDBJ whole genome shotgun (WGS) entry which is preliminary data.</text>
</comment>
<feature type="domain" description="Nephrocystin 3-like N-terminal" evidence="4">
    <location>
        <begin position="180"/>
        <end position="368"/>
    </location>
</feature>
<keyword evidence="2 3" id="KW-0040">ANK repeat</keyword>
<dbReference type="RefSeq" id="XP_067487157.1">
    <property type="nucleotide sequence ID" value="XM_067639359.1"/>
</dbReference>
<evidence type="ECO:0000256" key="1">
    <source>
        <dbReference type="ARBA" id="ARBA00022737"/>
    </source>
</evidence>
<dbReference type="Gene3D" id="3.40.50.300">
    <property type="entry name" value="P-loop containing nucleotide triphosphate hydrolases"/>
    <property type="match status" value="1"/>
</dbReference>
<protein>
    <recommendedName>
        <fullName evidence="4">Nephrocystin 3-like N-terminal domain-containing protein</fullName>
    </recommendedName>
</protein>
<feature type="repeat" description="ANK" evidence="3">
    <location>
        <begin position="940"/>
        <end position="972"/>
    </location>
</feature>
<dbReference type="InterPro" id="IPR036770">
    <property type="entry name" value="Ankyrin_rpt-contain_sf"/>
</dbReference>
<dbReference type="Pfam" id="PF12796">
    <property type="entry name" value="Ank_2"/>
    <property type="match status" value="2"/>
</dbReference>
<gene>
    <name evidence="5" type="ORF">DFL_009469</name>
</gene>
<dbReference type="OrthoDB" id="20872at2759"/>
<feature type="repeat" description="ANK" evidence="3">
    <location>
        <begin position="758"/>
        <end position="790"/>
    </location>
</feature>
<keyword evidence="6" id="KW-1185">Reference proteome</keyword>
<feature type="repeat" description="ANK" evidence="3">
    <location>
        <begin position="792"/>
        <end position="824"/>
    </location>
</feature>
<proteinExistence type="predicted"/>
<evidence type="ECO:0000256" key="3">
    <source>
        <dbReference type="PROSITE-ProRule" id="PRU00023"/>
    </source>
</evidence>
<dbReference type="InterPro" id="IPR056884">
    <property type="entry name" value="NPHP3-like_N"/>
</dbReference>
<dbReference type="Gene3D" id="1.25.40.20">
    <property type="entry name" value="Ankyrin repeat-containing domain"/>
    <property type="match status" value="2"/>
</dbReference>
<dbReference type="EMBL" id="SAEB01000012">
    <property type="protein sequence ID" value="RVD81613.1"/>
    <property type="molecule type" value="Genomic_DNA"/>
</dbReference>
<evidence type="ECO:0000259" key="4">
    <source>
        <dbReference type="Pfam" id="PF24883"/>
    </source>
</evidence>
<dbReference type="Pfam" id="PF00023">
    <property type="entry name" value="Ank"/>
    <property type="match status" value="2"/>
</dbReference>
<name>A0A436ZS71_ARTFL</name>
<sequence length="1008" mass="113836">MELATGIPALVHTAKSLIIYANDIKNAPKEWAEILAHINSLQYLLQKYEDGQKSFLHDDNARASRYIEDINLKPRMKETFTEIEKIIPQKREGFKGKVYHWLKKAEWPVISKKDAKDLQDSLRKLETELEIAINVDIEYVSRTVLERSRANDILEWLRGHSFDVEQYEMQSDLQTKMTAGTGMHLLQSNELKEWLTGDIPNKVFWCRGVPGAGKSTQISAVIHDLETQWEDRVHSNERAMGCTYFYVTSNCVKDLTASKLITTLLLQLLNQVTSGNSDPNKAFFPKAIVDLAGPNVQSRRLPSRRELTKAFIESAECQQFPNGVFLAIDNLHLLPVQDRSPQATDLIYGIYEFLTEIQRSAKIKLLLCSGNTYMNHFLGDTEDIKPFELAAAPQDLRIYLKHKIEGQDSKAKRFRADLQQEENLTKEIIIEELISKSDKCFLLPELQMKELFNPSRAGSISDVLKSLPPTFLDIYQANLSKICDLQPEESLRAKIAISWVYFARRNLSAYELECAVSFGRANRDGTFPRRTNTISIDKILDWCQGLLTLAQDAESDGEDLIPGGSPRVQFVHGTVYELLRDKLDLIQRIEGDIARECINYIDKTDLTEIVSDDISSRGWREAKARTYGLLFYSAEMWGFHASRANNPEIDNLAVRLLQQENKFEVLFDKIPRGISTYSEEDFLTATGFNIAIHFNYLRVAKLIIDKGLGQINPETTVQIFGGDTVESKTPLMWAIVSDASNTGEWLIQNGANLNIKVQGWSPLHWAITKGRTDMVKILLDNGADANLQTSDRNETPLIFAAMRGLLDISMLLVKHGASTTAHDSEHMTMVHHAAREGHLSLLQWAIDQGCDPKAKANGDSTALSLACNGGHIEMVSYLLKLHEYPAEELSALLDWPVQMGHLEVVCALLVAGADPNHPAYGRWDQTLEIMQDGARTIQEVGWTPLQRASRTCNLDMMQLLLNYGASISEKTGGEWDSKGWVINSEGSGSRKKEALELLERWERDHPEL</sequence>
<dbReference type="STRING" id="97331.A0A436ZS71"/>
<dbReference type="PROSITE" id="PS50297">
    <property type="entry name" value="ANK_REP_REGION"/>
    <property type="match status" value="3"/>
</dbReference>
<dbReference type="Proteomes" id="UP000283090">
    <property type="component" value="Unassembled WGS sequence"/>
</dbReference>
<dbReference type="PANTHER" id="PTHR24134:SF9">
    <property type="entry name" value="ANKYRIN REPEAT AND SOCS BOX PROTEIN 8"/>
    <property type="match status" value="1"/>
</dbReference>
<dbReference type="PROSITE" id="PS50088">
    <property type="entry name" value="ANK_REPEAT"/>
    <property type="match status" value="4"/>
</dbReference>
<dbReference type="InterPro" id="IPR002110">
    <property type="entry name" value="Ankyrin_rpt"/>
</dbReference>
<accession>A0A436ZS71</accession>
<dbReference type="GeneID" id="93591780"/>
<evidence type="ECO:0000313" key="6">
    <source>
        <dbReference type="Proteomes" id="UP000283090"/>
    </source>
</evidence>
<evidence type="ECO:0000256" key="2">
    <source>
        <dbReference type="ARBA" id="ARBA00023043"/>
    </source>
</evidence>
<dbReference type="SMART" id="SM00248">
    <property type="entry name" value="ANK"/>
    <property type="match status" value="8"/>
</dbReference>
<dbReference type="InterPro" id="IPR027417">
    <property type="entry name" value="P-loop_NTPase"/>
</dbReference>
<dbReference type="VEuPathDB" id="FungiDB:DFL_009469"/>
<dbReference type="AlphaFoldDB" id="A0A436ZS71"/>
<feature type="repeat" description="ANK" evidence="3">
    <location>
        <begin position="726"/>
        <end position="758"/>
    </location>
</feature>
<dbReference type="Pfam" id="PF24883">
    <property type="entry name" value="NPHP3_N"/>
    <property type="match status" value="1"/>
</dbReference>
<dbReference type="SUPFAM" id="SSF48403">
    <property type="entry name" value="Ankyrin repeat"/>
    <property type="match status" value="1"/>
</dbReference>
<organism evidence="5 6">
    <name type="scientific">Arthrobotrys flagrans</name>
    <name type="common">Nematode-trapping fungus</name>
    <name type="synonym">Trichothecium flagrans</name>
    <dbReference type="NCBI Taxonomy" id="97331"/>
    <lineage>
        <taxon>Eukaryota</taxon>
        <taxon>Fungi</taxon>
        <taxon>Dikarya</taxon>
        <taxon>Ascomycota</taxon>
        <taxon>Pezizomycotina</taxon>
        <taxon>Orbiliomycetes</taxon>
        <taxon>Orbiliales</taxon>
        <taxon>Orbiliaceae</taxon>
        <taxon>Arthrobotrys</taxon>
    </lineage>
</organism>